<protein>
    <submittedName>
        <fullName evidence="1">Uncharacterized protein</fullName>
    </submittedName>
</protein>
<name>A0A085MWI9_9BILA</name>
<accession>A0A085MWI9</accession>
<dbReference type="EMBL" id="KL367619">
    <property type="protein sequence ID" value="KFD61585.1"/>
    <property type="molecule type" value="Genomic_DNA"/>
</dbReference>
<evidence type="ECO:0000313" key="1">
    <source>
        <dbReference type="EMBL" id="KFD61585.1"/>
    </source>
</evidence>
<sequence length="119" mass="13203">MANELIDRQLSLKSLIANSGPVGEKAFSSRVPREPAIEHCPLALHDFGKKFPLEVEIVLIDHAEFGQLNYVGNIVGQHLEECVTGVLYWYASEKVLDIVADEDVILCQCNVLNVSEEPL</sequence>
<proteinExistence type="predicted"/>
<organism evidence="1">
    <name type="scientific">Trichuris suis</name>
    <name type="common">pig whipworm</name>
    <dbReference type="NCBI Taxonomy" id="68888"/>
    <lineage>
        <taxon>Eukaryota</taxon>
        <taxon>Metazoa</taxon>
        <taxon>Ecdysozoa</taxon>
        <taxon>Nematoda</taxon>
        <taxon>Enoplea</taxon>
        <taxon>Dorylaimia</taxon>
        <taxon>Trichinellida</taxon>
        <taxon>Trichuridae</taxon>
        <taxon>Trichuris</taxon>
    </lineage>
</organism>
<gene>
    <name evidence="1" type="ORF">M514_26273</name>
</gene>
<dbReference type="Proteomes" id="UP000030758">
    <property type="component" value="Unassembled WGS sequence"/>
</dbReference>
<reference evidence="1" key="1">
    <citation type="journal article" date="2014" name="Nat. Genet.">
        <title>Genome and transcriptome of the porcine whipworm Trichuris suis.</title>
        <authorList>
            <person name="Jex A.R."/>
            <person name="Nejsum P."/>
            <person name="Schwarz E.M."/>
            <person name="Hu L."/>
            <person name="Young N.D."/>
            <person name="Hall R.S."/>
            <person name="Korhonen P.K."/>
            <person name="Liao S."/>
            <person name="Thamsborg S."/>
            <person name="Xia J."/>
            <person name="Xu P."/>
            <person name="Wang S."/>
            <person name="Scheerlinck J.P."/>
            <person name="Hofmann A."/>
            <person name="Sternberg P.W."/>
            <person name="Wang J."/>
            <person name="Gasser R.B."/>
        </authorList>
    </citation>
    <scope>NUCLEOTIDE SEQUENCE [LARGE SCALE GENOMIC DNA]</scope>
    <source>
        <strain evidence="1">DCEP-RM93F</strain>
    </source>
</reference>
<dbReference type="AlphaFoldDB" id="A0A085MWI9"/>